<proteinExistence type="predicted"/>
<dbReference type="SMART" id="SM00089">
    <property type="entry name" value="PKD"/>
    <property type="match status" value="1"/>
</dbReference>
<dbReference type="EMBL" id="JAENRR010000024">
    <property type="protein sequence ID" value="MBK3517967.1"/>
    <property type="molecule type" value="Genomic_DNA"/>
</dbReference>
<evidence type="ECO:0000313" key="3">
    <source>
        <dbReference type="EMBL" id="MBK3517967.1"/>
    </source>
</evidence>
<dbReference type="RefSeq" id="WP_200465196.1">
    <property type="nucleotide sequence ID" value="NZ_JAENRR010000024.1"/>
</dbReference>
<feature type="signal peptide" evidence="1">
    <location>
        <begin position="1"/>
        <end position="22"/>
    </location>
</feature>
<dbReference type="InterPro" id="IPR013783">
    <property type="entry name" value="Ig-like_fold"/>
</dbReference>
<evidence type="ECO:0000313" key="4">
    <source>
        <dbReference type="Proteomes" id="UP000605676"/>
    </source>
</evidence>
<accession>A0ABS1HJW3</accession>
<feature type="chain" id="PRO_5046227283" evidence="1">
    <location>
        <begin position="23"/>
        <end position="335"/>
    </location>
</feature>
<dbReference type="Pfam" id="PF13385">
    <property type="entry name" value="Laminin_G_3"/>
    <property type="match status" value="1"/>
</dbReference>
<dbReference type="InterPro" id="IPR013320">
    <property type="entry name" value="ConA-like_dom_sf"/>
</dbReference>
<dbReference type="InterPro" id="IPR022409">
    <property type="entry name" value="PKD/Chitinase_dom"/>
</dbReference>
<dbReference type="Gene3D" id="2.60.40.10">
    <property type="entry name" value="Immunoglobulins"/>
    <property type="match status" value="1"/>
</dbReference>
<protein>
    <submittedName>
        <fullName evidence="3">PKD domain-containing protein</fullName>
    </submittedName>
</protein>
<keyword evidence="4" id="KW-1185">Reference proteome</keyword>
<organism evidence="3 4">
    <name type="scientific">Carboxylicivirga marina</name>
    <dbReference type="NCBI Taxonomy" id="2800988"/>
    <lineage>
        <taxon>Bacteria</taxon>
        <taxon>Pseudomonadati</taxon>
        <taxon>Bacteroidota</taxon>
        <taxon>Bacteroidia</taxon>
        <taxon>Marinilabiliales</taxon>
        <taxon>Marinilabiliaceae</taxon>
        <taxon>Carboxylicivirga</taxon>
    </lineage>
</organism>
<feature type="domain" description="PKD" evidence="2">
    <location>
        <begin position="36"/>
        <end position="121"/>
    </location>
</feature>
<evidence type="ECO:0000259" key="2">
    <source>
        <dbReference type="PROSITE" id="PS50093"/>
    </source>
</evidence>
<evidence type="ECO:0000256" key="1">
    <source>
        <dbReference type="SAM" id="SignalP"/>
    </source>
</evidence>
<dbReference type="InterPro" id="IPR035986">
    <property type="entry name" value="PKD_dom_sf"/>
</dbReference>
<comment type="caution">
    <text evidence="3">The sequence shown here is derived from an EMBL/GenBank/DDBJ whole genome shotgun (WGS) entry which is preliminary data.</text>
</comment>
<dbReference type="Gene3D" id="2.60.120.200">
    <property type="match status" value="1"/>
</dbReference>
<dbReference type="PROSITE" id="PS50093">
    <property type="entry name" value="PKD"/>
    <property type="match status" value="1"/>
</dbReference>
<dbReference type="CDD" id="cd00146">
    <property type="entry name" value="PKD"/>
    <property type="match status" value="1"/>
</dbReference>
<gene>
    <name evidence="3" type="ORF">JIV24_11540</name>
</gene>
<dbReference type="Proteomes" id="UP000605676">
    <property type="component" value="Unassembled WGS sequence"/>
</dbReference>
<sequence length="335" mass="36459">MKNLTYKLAKLTIGLCLSLALINCSESDEEDFGPVPVADFEASEVSVIEKNEIVFTDLSSNEPNLWTWQFAGGSPTYSNEQNPTVRYDYPGIYSVTLTVRNAAGGDEIIKTDYIEVTGKPIIYKSKYAFDDDLTDAGTNGITALSNFGDPVYVVGKFGKAWQAPGVTDQYLTIPEYKGIGVSGSRTIMAWFKTSVEDGRKAIVSYGVSSRGTMFNVMIDKGKVRVEGGGSSLISLRSGLDNGEWHHVAVTYNPEDGPLLQDVKIYVDGSLSPNDLDGSYRANTTNIDTDAVTNDVMIGHAVYGKTGYFFPGEIDDVRILEEVLIEEQIADIVAGN</sequence>
<dbReference type="SUPFAM" id="SSF49899">
    <property type="entry name" value="Concanavalin A-like lectins/glucanases"/>
    <property type="match status" value="1"/>
</dbReference>
<reference evidence="3 4" key="1">
    <citation type="submission" date="2021-01" db="EMBL/GenBank/DDBJ databases">
        <title>Carboxyliciviraga sp.nov., isolated from coastal sediments.</title>
        <authorList>
            <person name="Lu D."/>
            <person name="Zhang T."/>
        </authorList>
    </citation>
    <scope>NUCLEOTIDE SEQUENCE [LARGE SCALE GENOMIC DNA]</scope>
    <source>
        <strain evidence="3 4">N1Y132</strain>
    </source>
</reference>
<keyword evidence="1" id="KW-0732">Signal</keyword>
<name>A0ABS1HJW3_9BACT</name>
<dbReference type="SUPFAM" id="SSF49299">
    <property type="entry name" value="PKD domain"/>
    <property type="match status" value="1"/>
</dbReference>
<dbReference type="Pfam" id="PF18911">
    <property type="entry name" value="PKD_4"/>
    <property type="match status" value="1"/>
</dbReference>
<dbReference type="InterPro" id="IPR000601">
    <property type="entry name" value="PKD_dom"/>
</dbReference>